<evidence type="ECO:0000256" key="1">
    <source>
        <dbReference type="SAM" id="SignalP"/>
    </source>
</evidence>
<keyword evidence="1" id="KW-0732">Signal</keyword>
<evidence type="ECO:0000313" key="3">
    <source>
        <dbReference type="Proteomes" id="UP000694892"/>
    </source>
</evidence>
<dbReference type="EMBL" id="CM004478">
    <property type="protein sequence ID" value="OCT71832.1"/>
    <property type="molecule type" value="Genomic_DNA"/>
</dbReference>
<sequence length="79" mass="8789">MWKLALQFVLAFFPYLPVDFYGQLGDNILGVILSSREWRALLLLCSVTAAYASLRKAASGLQIGDILFLHTAVSWMALI</sequence>
<feature type="signal peptide" evidence="1">
    <location>
        <begin position="1"/>
        <end position="20"/>
    </location>
</feature>
<dbReference type="AlphaFoldDB" id="A0A974CF61"/>
<protein>
    <recommendedName>
        <fullName evidence="4">Pecanex-like protein</fullName>
    </recommendedName>
</protein>
<evidence type="ECO:0000313" key="2">
    <source>
        <dbReference type="EMBL" id="OCT71832.1"/>
    </source>
</evidence>
<gene>
    <name evidence="2" type="ORF">XELAEV_18034810mg</name>
</gene>
<reference evidence="3" key="1">
    <citation type="journal article" date="2016" name="Nature">
        <title>Genome evolution in the allotetraploid frog Xenopus laevis.</title>
        <authorList>
            <person name="Session A.M."/>
            <person name="Uno Y."/>
            <person name="Kwon T."/>
            <person name="Chapman J.A."/>
            <person name="Toyoda A."/>
            <person name="Takahashi S."/>
            <person name="Fukui A."/>
            <person name="Hikosaka A."/>
            <person name="Suzuki A."/>
            <person name="Kondo M."/>
            <person name="van Heeringen S.J."/>
            <person name="Quigley I."/>
            <person name="Heinz S."/>
            <person name="Ogino H."/>
            <person name="Ochi H."/>
            <person name="Hellsten U."/>
            <person name="Lyons J.B."/>
            <person name="Simakov O."/>
            <person name="Putnam N."/>
            <person name="Stites J."/>
            <person name="Kuroki Y."/>
            <person name="Tanaka T."/>
            <person name="Michiue T."/>
            <person name="Watanabe M."/>
            <person name="Bogdanovic O."/>
            <person name="Lister R."/>
            <person name="Georgiou G."/>
            <person name="Paranjpe S.S."/>
            <person name="van Kruijsbergen I."/>
            <person name="Shu S."/>
            <person name="Carlson J."/>
            <person name="Kinoshita T."/>
            <person name="Ohta Y."/>
            <person name="Mawaribuchi S."/>
            <person name="Jenkins J."/>
            <person name="Grimwood J."/>
            <person name="Schmutz J."/>
            <person name="Mitros T."/>
            <person name="Mozaffari S.V."/>
            <person name="Suzuki Y."/>
            <person name="Haramoto Y."/>
            <person name="Yamamoto T.S."/>
            <person name="Takagi C."/>
            <person name="Heald R."/>
            <person name="Miller K."/>
            <person name="Haudenschild C."/>
            <person name="Kitzman J."/>
            <person name="Nakayama T."/>
            <person name="Izutsu Y."/>
            <person name="Robert J."/>
            <person name="Fortriede J."/>
            <person name="Burns K."/>
            <person name="Lotay V."/>
            <person name="Karimi K."/>
            <person name="Yasuoka Y."/>
            <person name="Dichmann D.S."/>
            <person name="Flajnik M.F."/>
            <person name="Houston D.W."/>
            <person name="Shendure J."/>
            <person name="DuPasquier L."/>
            <person name="Vize P.D."/>
            <person name="Zorn A.M."/>
            <person name="Ito M."/>
            <person name="Marcotte E.M."/>
            <person name="Wallingford J.B."/>
            <person name="Ito Y."/>
            <person name="Asashima M."/>
            <person name="Ueno N."/>
            <person name="Matsuda Y."/>
            <person name="Veenstra G.J."/>
            <person name="Fujiyama A."/>
            <person name="Harland R.M."/>
            <person name="Taira M."/>
            <person name="Rokhsar D.S."/>
        </authorList>
    </citation>
    <scope>NUCLEOTIDE SEQUENCE [LARGE SCALE GENOMIC DNA]</scope>
    <source>
        <strain evidence="3">J</strain>
    </source>
</reference>
<evidence type="ECO:0008006" key="4">
    <source>
        <dbReference type="Google" id="ProtNLM"/>
    </source>
</evidence>
<proteinExistence type="predicted"/>
<name>A0A974CF61_XENLA</name>
<feature type="chain" id="PRO_5036755471" description="Pecanex-like protein" evidence="1">
    <location>
        <begin position="21"/>
        <end position="79"/>
    </location>
</feature>
<dbReference type="Proteomes" id="UP000694892">
    <property type="component" value="Chromosome 7L"/>
</dbReference>
<organism evidence="2 3">
    <name type="scientific">Xenopus laevis</name>
    <name type="common">African clawed frog</name>
    <dbReference type="NCBI Taxonomy" id="8355"/>
    <lineage>
        <taxon>Eukaryota</taxon>
        <taxon>Metazoa</taxon>
        <taxon>Chordata</taxon>
        <taxon>Craniata</taxon>
        <taxon>Vertebrata</taxon>
        <taxon>Euteleostomi</taxon>
        <taxon>Amphibia</taxon>
        <taxon>Batrachia</taxon>
        <taxon>Anura</taxon>
        <taxon>Pipoidea</taxon>
        <taxon>Pipidae</taxon>
        <taxon>Xenopodinae</taxon>
        <taxon>Xenopus</taxon>
        <taxon>Xenopus</taxon>
    </lineage>
</organism>
<accession>A0A974CF61</accession>